<sequence length="83" mass="9416">MCNIGGRWLSDLPETTSDNKADSSAYWAPSLKLPAGLAKPTIRQAKWNSIRCKRSRRVSNYVRATIAVRSPANGIRFLRQRQR</sequence>
<dbReference type="EMBL" id="FZTC01000019">
    <property type="protein sequence ID" value="SNU36018.1"/>
    <property type="molecule type" value="Genomic_DNA"/>
</dbReference>
<evidence type="ECO:0000313" key="2">
    <source>
        <dbReference type="EMBL" id="SNU36018.1"/>
    </source>
</evidence>
<feature type="region of interest" description="Disordered" evidence="1">
    <location>
        <begin position="1"/>
        <end position="22"/>
    </location>
</feature>
<protein>
    <submittedName>
        <fullName evidence="2">Uncharacterized protein</fullName>
    </submittedName>
</protein>
<accession>A0A285B561</accession>
<evidence type="ECO:0000256" key="1">
    <source>
        <dbReference type="SAM" id="MobiDB-lite"/>
    </source>
</evidence>
<name>A0A285B561_9ENTR</name>
<organism evidence="2 3">
    <name type="scientific">Klebsiella grimontii</name>
    <dbReference type="NCBI Taxonomy" id="2058152"/>
    <lineage>
        <taxon>Bacteria</taxon>
        <taxon>Pseudomonadati</taxon>
        <taxon>Pseudomonadota</taxon>
        <taxon>Gammaproteobacteria</taxon>
        <taxon>Enterobacterales</taxon>
        <taxon>Enterobacteriaceae</taxon>
        <taxon>Klebsiella/Raoultella group</taxon>
        <taxon>Klebsiella</taxon>
    </lineage>
</organism>
<proteinExistence type="predicted"/>
<evidence type="ECO:0000313" key="3">
    <source>
        <dbReference type="Proteomes" id="UP000220639"/>
    </source>
</evidence>
<reference evidence="3" key="1">
    <citation type="submission" date="2017-08" db="EMBL/GenBank/DDBJ databases">
        <authorList>
            <person name="Brisse S."/>
        </authorList>
    </citation>
    <scope>NUCLEOTIDE SEQUENCE [LARGE SCALE GENOMIC DNA]</scope>
    <source>
        <strain evidence="3">06D021</strain>
    </source>
</reference>
<gene>
    <name evidence="2" type="ORF">KOSB73_260742</name>
</gene>
<dbReference type="Proteomes" id="UP000220639">
    <property type="component" value="Unassembled WGS sequence"/>
</dbReference>
<dbReference type="AlphaFoldDB" id="A0A285B561"/>